<keyword evidence="3" id="KW-1185">Reference proteome</keyword>
<evidence type="ECO:0000256" key="1">
    <source>
        <dbReference type="SAM" id="Phobius"/>
    </source>
</evidence>
<proteinExistence type="predicted"/>
<feature type="transmembrane region" description="Helical" evidence="1">
    <location>
        <begin position="12"/>
        <end position="30"/>
    </location>
</feature>
<dbReference type="EMBL" id="CP117411">
    <property type="protein sequence ID" value="WCT72304.1"/>
    <property type="molecule type" value="Genomic_DNA"/>
</dbReference>
<evidence type="ECO:0000313" key="3">
    <source>
        <dbReference type="Proteomes" id="UP001220395"/>
    </source>
</evidence>
<dbReference type="Proteomes" id="UP001220395">
    <property type="component" value="Chromosome"/>
</dbReference>
<keyword evidence="1" id="KW-1133">Transmembrane helix</keyword>
<gene>
    <name evidence="2" type="ORF">PQ455_11715</name>
</gene>
<dbReference type="RefSeq" id="WP_273686261.1">
    <property type="nucleotide sequence ID" value="NZ_CP117411.1"/>
</dbReference>
<feature type="transmembrane region" description="Helical" evidence="1">
    <location>
        <begin position="42"/>
        <end position="63"/>
    </location>
</feature>
<keyword evidence="1" id="KW-0812">Transmembrane</keyword>
<reference evidence="2 3" key="1">
    <citation type="submission" date="2023-02" db="EMBL/GenBank/DDBJ databases">
        <title>Genome sequence of Sphingomonas naphthae.</title>
        <authorList>
            <person name="Kim S."/>
            <person name="Heo J."/>
            <person name="Kwon S.-W."/>
        </authorList>
    </citation>
    <scope>NUCLEOTIDE SEQUENCE [LARGE SCALE GENOMIC DNA]</scope>
    <source>
        <strain evidence="2 3">KACC 18716</strain>
    </source>
</reference>
<accession>A0ABY7TGN7</accession>
<sequence length="84" mass="9052">MSGVGQTARALRPVIWGGVAFVVVAALLWAEFAEAGQPMWNAFLGLFLVGIGVGAFFLQRFFLTHAGEIGEARFDTRNKSDVHG</sequence>
<protein>
    <submittedName>
        <fullName evidence="2">Uncharacterized protein</fullName>
    </submittedName>
</protein>
<keyword evidence="1" id="KW-0472">Membrane</keyword>
<evidence type="ECO:0000313" key="2">
    <source>
        <dbReference type="EMBL" id="WCT72304.1"/>
    </source>
</evidence>
<name>A0ABY7TGN7_9SPHN</name>
<organism evidence="2 3">
    <name type="scientific">Sphingomonas naphthae</name>
    <dbReference type="NCBI Taxonomy" id="1813468"/>
    <lineage>
        <taxon>Bacteria</taxon>
        <taxon>Pseudomonadati</taxon>
        <taxon>Pseudomonadota</taxon>
        <taxon>Alphaproteobacteria</taxon>
        <taxon>Sphingomonadales</taxon>
        <taxon>Sphingomonadaceae</taxon>
        <taxon>Sphingomonas</taxon>
    </lineage>
</organism>